<dbReference type="InterPro" id="IPR003784">
    <property type="entry name" value="BioY"/>
</dbReference>
<comment type="caution">
    <text evidence="4">The sequence shown here is derived from an EMBL/GenBank/DDBJ whole genome shotgun (WGS) entry which is preliminary data.</text>
</comment>
<feature type="transmembrane region" description="Helical" evidence="3">
    <location>
        <begin position="111"/>
        <end position="135"/>
    </location>
</feature>
<feature type="transmembrane region" description="Helical" evidence="3">
    <location>
        <begin position="147"/>
        <end position="170"/>
    </location>
</feature>
<dbReference type="PATRIC" id="fig|1423740.3.peg.2153"/>
<dbReference type="Pfam" id="PF02632">
    <property type="entry name" value="BioY"/>
    <property type="match status" value="1"/>
</dbReference>
<dbReference type="AlphaFoldDB" id="A0A0R1T4I1"/>
<feature type="transmembrane region" description="Helical" evidence="3">
    <location>
        <begin position="88"/>
        <end position="104"/>
    </location>
</feature>
<keyword evidence="2" id="KW-1003">Cell membrane</keyword>
<dbReference type="GO" id="GO:0005886">
    <property type="term" value="C:plasma membrane"/>
    <property type="evidence" value="ECO:0007669"/>
    <property type="project" value="UniProtKB-SubCell"/>
</dbReference>
<dbReference type="PANTHER" id="PTHR34295:SF1">
    <property type="entry name" value="BIOTIN TRANSPORTER BIOY"/>
    <property type="match status" value="1"/>
</dbReference>
<reference evidence="4 5" key="1">
    <citation type="journal article" date="2015" name="Genome Announc.">
        <title>Expanding the biotechnology potential of lactobacilli through comparative genomics of 213 strains and associated genera.</title>
        <authorList>
            <person name="Sun Z."/>
            <person name="Harris H.M."/>
            <person name="McCann A."/>
            <person name="Guo C."/>
            <person name="Argimon S."/>
            <person name="Zhang W."/>
            <person name="Yang X."/>
            <person name="Jeffery I.B."/>
            <person name="Cooney J.C."/>
            <person name="Kagawa T.F."/>
            <person name="Liu W."/>
            <person name="Song Y."/>
            <person name="Salvetti E."/>
            <person name="Wrobel A."/>
            <person name="Rasinkangas P."/>
            <person name="Parkhill J."/>
            <person name="Rea M.C."/>
            <person name="O'Sullivan O."/>
            <person name="Ritari J."/>
            <person name="Douillard F.P."/>
            <person name="Paul Ross R."/>
            <person name="Yang R."/>
            <person name="Briner A.E."/>
            <person name="Felis G.E."/>
            <person name="de Vos W.M."/>
            <person name="Barrangou R."/>
            <person name="Klaenhammer T.R."/>
            <person name="Caufield P.W."/>
            <person name="Cui Y."/>
            <person name="Zhang H."/>
            <person name="O'Toole P.W."/>
        </authorList>
    </citation>
    <scope>NUCLEOTIDE SEQUENCE [LARGE SCALE GENOMIC DNA]</scope>
    <source>
        <strain evidence="4 5">DSM 15833</strain>
    </source>
</reference>
<sequence length="184" mass="19689">MQKNRRLQRIVFAALLLVILIICAQILLPLPAIPLTLQPLGVGVIGSLLPVALAGETIIAYLILGAVGLPVFAGFAGGVAAFMTPSGGYLPSFFVYAVLVALFLHKRAKSYINVLVANCIAALVYLVLGSMWLMIPGIAGMSFKAAIWAGTIPFVIPVFVEILVYTPIVVRVNQIIERKGLFKD</sequence>
<proteinExistence type="inferred from homology"/>
<feature type="transmembrane region" description="Helical" evidence="3">
    <location>
        <begin position="61"/>
        <end position="82"/>
    </location>
</feature>
<keyword evidence="2" id="KW-0813">Transport</keyword>
<dbReference type="EMBL" id="AZFH01000202">
    <property type="protein sequence ID" value="KRL76272.1"/>
    <property type="molecule type" value="Genomic_DNA"/>
</dbReference>
<keyword evidence="2 3" id="KW-0472">Membrane</keyword>
<accession>A0A0R1T4I1</accession>
<dbReference type="Gene3D" id="1.10.1760.20">
    <property type="match status" value="1"/>
</dbReference>
<comment type="subcellular location">
    <subcellularLocation>
        <location evidence="2">Cell membrane</location>
        <topology evidence="2">Multi-pass membrane protein</topology>
    </subcellularLocation>
</comment>
<gene>
    <name evidence="4" type="ORF">FC36_GL001987</name>
</gene>
<evidence type="ECO:0000256" key="1">
    <source>
        <dbReference type="ARBA" id="ARBA00010692"/>
    </source>
</evidence>
<feature type="transmembrane region" description="Helical" evidence="3">
    <location>
        <begin position="36"/>
        <end position="54"/>
    </location>
</feature>
<dbReference type="GO" id="GO:0015225">
    <property type="term" value="F:biotin transmembrane transporter activity"/>
    <property type="evidence" value="ECO:0007669"/>
    <property type="project" value="UniProtKB-UniRule"/>
</dbReference>
<dbReference type="OrthoDB" id="9803495at2"/>
<comment type="similarity">
    <text evidence="1 2">Belongs to the BioY family.</text>
</comment>
<dbReference type="PANTHER" id="PTHR34295">
    <property type="entry name" value="BIOTIN TRANSPORTER BIOY"/>
    <property type="match status" value="1"/>
</dbReference>
<evidence type="ECO:0000313" key="4">
    <source>
        <dbReference type="EMBL" id="KRL76272.1"/>
    </source>
</evidence>
<name>A0A0R1T4I1_9LACO</name>
<evidence type="ECO:0000256" key="2">
    <source>
        <dbReference type="PIRNR" id="PIRNR016661"/>
    </source>
</evidence>
<protein>
    <recommendedName>
        <fullName evidence="2">Biotin transporter</fullName>
    </recommendedName>
</protein>
<evidence type="ECO:0000256" key="3">
    <source>
        <dbReference type="SAM" id="Phobius"/>
    </source>
</evidence>
<dbReference type="Proteomes" id="UP000051048">
    <property type="component" value="Unassembled WGS sequence"/>
</dbReference>
<organism evidence="4 5">
    <name type="scientific">Ligilactobacillus equi DSM 15833 = JCM 10991</name>
    <dbReference type="NCBI Taxonomy" id="1423740"/>
    <lineage>
        <taxon>Bacteria</taxon>
        <taxon>Bacillati</taxon>
        <taxon>Bacillota</taxon>
        <taxon>Bacilli</taxon>
        <taxon>Lactobacillales</taxon>
        <taxon>Lactobacillaceae</taxon>
        <taxon>Ligilactobacillus</taxon>
    </lineage>
</organism>
<dbReference type="RefSeq" id="WP_056986969.1">
    <property type="nucleotide sequence ID" value="NZ_AZFH01000202.1"/>
</dbReference>
<dbReference type="PIRSF" id="PIRSF016661">
    <property type="entry name" value="BioY"/>
    <property type="match status" value="1"/>
</dbReference>
<keyword evidence="3" id="KW-1133">Transmembrane helix</keyword>
<dbReference type="STRING" id="1423740.FC36_GL001987"/>
<evidence type="ECO:0000313" key="5">
    <source>
        <dbReference type="Proteomes" id="UP000051048"/>
    </source>
</evidence>
<keyword evidence="3" id="KW-0812">Transmembrane</keyword>
<feature type="transmembrane region" description="Helical" evidence="3">
    <location>
        <begin position="12"/>
        <end position="30"/>
    </location>
</feature>